<evidence type="ECO:0000256" key="1">
    <source>
        <dbReference type="ARBA" id="ARBA00004141"/>
    </source>
</evidence>
<evidence type="ECO:0000256" key="5">
    <source>
        <dbReference type="ARBA" id="ARBA00023136"/>
    </source>
</evidence>
<evidence type="ECO:0000256" key="2">
    <source>
        <dbReference type="ARBA" id="ARBA00007362"/>
    </source>
</evidence>
<dbReference type="AlphaFoldDB" id="A0A1T4JKW9"/>
<feature type="transmembrane region" description="Helical" evidence="6">
    <location>
        <begin position="93"/>
        <end position="112"/>
    </location>
</feature>
<evidence type="ECO:0000313" key="8">
    <source>
        <dbReference type="EMBL" id="SJZ30791.1"/>
    </source>
</evidence>
<feature type="transmembrane region" description="Helical" evidence="6">
    <location>
        <begin position="33"/>
        <end position="54"/>
    </location>
</feature>
<feature type="transmembrane region" description="Helical" evidence="6">
    <location>
        <begin position="181"/>
        <end position="206"/>
    </location>
</feature>
<keyword evidence="4 6" id="KW-1133">Transmembrane helix</keyword>
<feature type="transmembrane region" description="Helical" evidence="6">
    <location>
        <begin position="119"/>
        <end position="139"/>
    </location>
</feature>
<feature type="transmembrane region" description="Helical" evidence="6">
    <location>
        <begin position="151"/>
        <end position="174"/>
    </location>
</feature>
<evidence type="ECO:0000259" key="7">
    <source>
        <dbReference type="Pfam" id="PF00892"/>
    </source>
</evidence>
<keyword evidence="3 6" id="KW-0812">Transmembrane</keyword>
<dbReference type="PANTHER" id="PTHR32322:SF2">
    <property type="entry name" value="EAMA DOMAIN-CONTAINING PROTEIN"/>
    <property type="match status" value="1"/>
</dbReference>
<sequence length="302" mass="31073">MRALPIAYLVLAAVSFGATFCLNKLAAEGGIPPLAYAFWQTGLSGLLLLVIALARGHRVPRNANALKVYVLVGVLGLGLPAALLTFVAPHLPAGLVTLVLALSPPITFLLAVAFRLQAFLWLGLGGVALGFAGILVLVAPGSTALPSSEALGWFALCLIAPCLYATANVSAAVFQPPSADSVALAAGILLGAAAGLLPLAALSGQLAWMPHGVGDAEIAIGLSIFIYAGFTWLFLEIVRMAGPTFFAQFNYLAIVAGLGWGWIIFLEPVQATTILALVLMVLGIVLLSVANSRPAPAQMGTK</sequence>
<dbReference type="Proteomes" id="UP000190092">
    <property type="component" value="Unassembled WGS sequence"/>
</dbReference>
<reference evidence="9" key="1">
    <citation type="submission" date="2017-02" db="EMBL/GenBank/DDBJ databases">
        <authorList>
            <person name="Varghese N."/>
            <person name="Submissions S."/>
        </authorList>
    </citation>
    <scope>NUCLEOTIDE SEQUENCE [LARGE SCALE GENOMIC DNA]</scope>
    <source>
        <strain evidence="9">ATCC 27094</strain>
    </source>
</reference>
<dbReference type="Pfam" id="PF00892">
    <property type="entry name" value="EamA"/>
    <property type="match status" value="1"/>
</dbReference>
<dbReference type="GO" id="GO:0016020">
    <property type="term" value="C:membrane"/>
    <property type="evidence" value="ECO:0007669"/>
    <property type="project" value="UniProtKB-SubCell"/>
</dbReference>
<name>A0A1T4JKW9_9HYPH</name>
<feature type="transmembrane region" description="Helical" evidence="6">
    <location>
        <begin position="218"/>
        <end position="238"/>
    </location>
</feature>
<proteinExistence type="inferred from homology"/>
<feature type="domain" description="EamA" evidence="7">
    <location>
        <begin position="6"/>
        <end position="138"/>
    </location>
</feature>
<gene>
    <name evidence="8" type="ORF">SAMN02745126_00076</name>
</gene>
<feature type="transmembrane region" description="Helical" evidence="6">
    <location>
        <begin position="245"/>
        <end position="265"/>
    </location>
</feature>
<keyword evidence="9" id="KW-1185">Reference proteome</keyword>
<dbReference type="OrthoDB" id="8688375at2"/>
<feature type="transmembrane region" description="Helical" evidence="6">
    <location>
        <begin position="271"/>
        <end position="290"/>
    </location>
</feature>
<dbReference type="InterPro" id="IPR000620">
    <property type="entry name" value="EamA_dom"/>
</dbReference>
<dbReference type="STRING" id="225324.SAMN02745126_00076"/>
<evidence type="ECO:0000256" key="4">
    <source>
        <dbReference type="ARBA" id="ARBA00022989"/>
    </source>
</evidence>
<organism evidence="8 9">
    <name type="scientific">Enhydrobacter aerosaccus</name>
    <dbReference type="NCBI Taxonomy" id="225324"/>
    <lineage>
        <taxon>Bacteria</taxon>
        <taxon>Pseudomonadati</taxon>
        <taxon>Pseudomonadota</taxon>
        <taxon>Alphaproteobacteria</taxon>
        <taxon>Hyphomicrobiales</taxon>
        <taxon>Enhydrobacter</taxon>
    </lineage>
</organism>
<protein>
    <submittedName>
        <fullName evidence="8">EamA-like transporter family protein</fullName>
    </submittedName>
</protein>
<comment type="subcellular location">
    <subcellularLocation>
        <location evidence="1">Membrane</location>
        <topology evidence="1">Multi-pass membrane protein</topology>
    </subcellularLocation>
</comment>
<dbReference type="RefSeq" id="WP_085931853.1">
    <property type="nucleotide sequence ID" value="NZ_FUWJ01000001.1"/>
</dbReference>
<dbReference type="InterPro" id="IPR037185">
    <property type="entry name" value="EmrE-like"/>
</dbReference>
<accession>A0A1T4JKW9</accession>
<evidence type="ECO:0000256" key="3">
    <source>
        <dbReference type="ARBA" id="ARBA00022692"/>
    </source>
</evidence>
<comment type="similarity">
    <text evidence="2">Belongs to the EamA transporter family.</text>
</comment>
<dbReference type="EMBL" id="FUWJ01000001">
    <property type="protein sequence ID" value="SJZ30791.1"/>
    <property type="molecule type" value="Genomic_DNA"/>
</dbReference>
<keyword evidence="5 6" id="KW-0472">Membrane</keyword>
<dbReference type="InterPro" id="IPR050638">
    <property type="entry name" value="AA-Vitamin_Transporters"/>
</dbReference>
<evidence type="ECO:0000313" key="9">
    <source>
        <dbReference type="Proteomes" id="UP000190092"/>
    </source>
</evidence>
<dbReference type="SUPFAM" id="SSF103481">
    <property type="entry name" value="Multidrug resistance efflux transporter EmrE"/>
    <property type="match status" value="2"/>
</dbReference>
<evidence type="ECO:0000256" key="6">
    <source>
        <dbReference type="SAM" id="Phobius"/>
    </source>
</evidence>
<feature type="transmembrane region" description="Helical" evidence="6">
    <location>
        <begin position="66"/>
        <end position="87"/>
    </location>
</feature>
<dbReference type="PANTHER" id="PTHR32322">
    <property type="entry name" value="INNER MEMBRANE TRANSPORTER"/>
    <property type="match status" value="1"/>
</dbReference>